<evidence type="ECO:0000313" key="2">
    <source>
        <dbReference type="Proteomes" id="UP000255163"/>
    </source>
</evidence>
<reference evidence="1 2" key="1">
    <citation type="submission" date="2018-06" db="EMBL/GenBank/DDBJ databases">
        <authorList>
            <consortium name="Pathogen Informatics"/>
            <person name="Doyle S."/>
        </authorList>
    </citation>
    <scope>NUCLEOTIDE SEQUENCE [LARGE SCALE GENOMIC DNA]</scope>
    <source>
        <strain evidence="1 2">NCTC12123</strain>
    </source>
</reference>
<gene>
    <name evidence="1" type="ORF">NCTC12123_02091</name>
</gene>
<accession>A0A376FBG3</accession>
<proteinExistence type="predicted"/>
<sequence length="47" mass="5201">MKPRSPILFHLLTGITICWLAISTVRAETELPASSYSPRSGELTAER</sequence>
<evidence type="ECO:0000313" key="1">
    <source>
        <dbReference type="EMBL" id="STD20579.1"/>
    </source>
</evidence>
<organism evidence="1 2">
    <name type="scientific">Enterobacter asburiae</name>
    <dbReference type="NCBI Taxonomy" id="61645"/>
    <lineage>
        <taxon>Bacteria</taxon>
        <taxon>Pseudomonadati</taxon>
        <taxon>Pseudomonadota</taxon>
        <taxon>Gammaproteobacteria</taxon>
        <taxon>Enterobacterales</taxon>
        <taxon>Enterobacteriaceae</taxon>
        <taxon>Enterobacter</taxon>
        <taxon>Enterobacter cloacae complex</taxon>
    </lineage>
</organism>
<dbReference type="AlphaFoldDB" id="A0A376FBG3"/>
<name>A0A376FBG3_ENTAS</name>
<dbReference type="EMBL" id="UFYI01000007">
    <property type="protein sequence ID" value="STD20579.1"/>
    <property type="molecule type" value="Genomic_DNA"/>
</dbReference>
<dbReference type="Proteomes" id="UP000255163">
    <property type="component" value="Unassembled WGS sequence"/>
</dbReference>
<protein>
    <submittedName>
        <fullName evidence="1">Uncharacterized protein</fullName>
    </submittedName>
</protein>